<dbReference type="Pfam" id="PF08264">
    <property type="entry name" value="Anticodon_1"/>
    <property type="match status" value="1"/>
</dbReference>
<dbReference type="InterPro" id="IPR009080">
    <property type="entry name" value="tRNAsynth_Ia_anticodon-bd"/>
</dbReference>
<dbReference type="PANTHER" id="PTHR11946:SF93">
    <property type="entry name" value="VALINE--TRNA LIGASE, CHLOROPLASTIC_MITOCHONDRIAL 2"/>
    <property type="match status" value="1"/>
</dbReference>
<comment type="catalytic activity">
    <reaction evidence="8">
        <text>tRNA(Val) + L-valine + ATP = L-valyl-tRNA(Val) + AMP + diphosphate</text>
        <dbReference type="Rhea" id="RHEA:10704"/>
        <dbReference type="Rhea" id="RHEA-COMP:9672"/>
        <dbReference type="Rhea" id="RHEA-COMP:9708"/>
        <dbReference type="ChEBI" id="CHEBI:30616"/>
        <dbReference type="ChEBI" id="CHEBI:33019"/>
        <dbReference type="ChEBI" id="CHEBI:57762"/>
        <dbReference type="ChEBI" id="CHEBI:78442"/>
        <dbReference type="ChEBI" id="CHEBI:78537"/>
        <dbReference type="ChEBI" id="CHEBI:456215"/>
        <dbReference type="EC" id="6.1.1.9"/>
    </reaction>
</comment>
<evidence type="ECO:0000259" key="11">
    <source>
        <dbReference type="Pfam" id="PF00133"/>
    </source>
</evidence>
<evidence type="ECO:0000256" key="7">
    <source>
        <dbReference type="ARBA" id="ARBA00023146"/>
    </source>
</evidence>
<dbReference type="SUPFAM" id="SSF52374">
    <property type="entry name" value="Nucleotidylyl transferase"/>
    <property type="match status" value="1"/>
</dbReference>
<dbReference type="GO" id="GO:0002161">
    <property type="term" value="F:aminoacyl-tRNA deacylase activity"/>
    <property type="evidence" value="ECO:0007669"/>
    <property type="project" value="InterPro"/>
</dbReference>
<dbReference type="Pfam" id="PF00133">
    <property type="entry name" value="tRNA-synt_1"/>
    <property type="match status" value="1"/>
</dbReference>
<comment type="caution">
    <text evidence="13">The sequence shown here is derived from an EMBL/GenBank/DDBJ whole genome shotgun (WGS) entry which is preliminary data.</text>
</comment>
<name>A0A1F6WN03_9BACT</name>
<dbReference type="NCBIfam" id="NF004349">
    <property type="entry name" value="PRK05729.1"/>
    <property type="match status" value="1"/>
</dbReference>
<dbReference type="SUPFAM" id="SSF47323">
    <property type="entry name" value="Anticodon-binding domain of a subclass of class I aminoacyl-tRNA synthetases"/>
    <property type="match status" value="1"/>
</dbReference>
<evidence type="ECO:0000256" key="8">
    <source>
        <dbReference type="ARBA" id="ARBA00047552"/>
    </source>
</evidence>
<evidence type="ECO:0000313" key="14">
    <source>
        <dbReference type="Proteomes" id="UP000179448"/>
    </source>
</evidence>
<sequence>MGYTLPEKFLKPYEPSDCEARLYDVWEKSGYFNPDNLPDDRIKPWCTIMPPPNANGRLHVGHCLDITLKDILTRWRRMQGYKVLFLPGSDHAGFETQIVYEKKLEKEGRTRFQMTSDELYKEIMDFTLENKKVMQDDIRKMGTSCDWSRDTFTLDPDIVKNVHNTFRKMYKDELIYRGKRSINWCPKHQTSLSDVETEFIEQNDPFYYFQYGPFVIGTSRPETKFADKYIVVHPDDKRYSQYENGQVFEIEWINDPIKATIIKDEIIDKELGTGAMTITPWHSDVDFALAQKHNLPIEQIIDEHGKLLPIAEEFAGMKIEDARPKIVEKLKMKGLLVKIDEKYNHAVKVCYKCKRPIEPQIKQQWFVKMQPLAEIALKAVQDGKVKFLSESFEKTFTYWMNNTVDWNISRQIVWGISIPAWIKNKGTDKEEISLEIDKPSGDGWEKETDTFDTWFSSGQWPLLTLKYPDGKDFKTYYPTDVMETGRDLIFKWIPRMIMFGMYLANKEPFKIVYLHGMINDEHNQKISKSKGNVFSPIELAEEFGTDALRMSLIIGNVPGSDMALSKDKIRAYKKFANKLWNITRFVLGTIEVPLTPAPDDAGELPYSRGAKENMYTSHILAKPKNIIPNHEKYLEELSTLVETITKYLEDYKLYLAGEDLYHYIWHTFADDIIESCKADLESDDVNHRLSAQYTLYEILTTCLRLLHPFMPFITEEIWQSLPHHNKEHGTMLIVAPWPSHIQQL</sequence>
<accession>A0A1F6WN03</accession>
<evidence type="ECO:0000313" key="13">
    <source>
        <dbReference type="EMBL" id="OGI83292.1"/>
    </source>
</evidence>
<evidence type="ECO:0000256" key="4">
    <source>
        <dbReference type="ARBA" id="ARBA00022741"/>
    </source>
</evidence>
<dbReference type="EMBL" id="MFUQ01000020">
    <property type="protein sequence ID" value="OGI83292.1"/>
    <property type="molecule type" value="Genomic_DNA"/>
</dbReference>
<dbReference type="GO" id="GO:0004832">
    <property type="term" value="F:valine-tRNA ligase activity"/>
    <property type="evidence" value="ECO:0007669"/>
    <property type="project" value="UniProtKB-UniRule"/>
</dbReference>
<dbReference type="InterPro" id="IPR013155">
    <property type="entry name" value="M/V/L/I-tRNA-synth_anticd-bd"/>
</dbReference>
<evidence type="ECO:0000256" key="9">
    <source>
        <dbReference type="NCBIfam" id="TIGR00422"/>
    </source>
</evidence>
<feature type="domain" description="Methionyl/Valyl/Leucyl/Isoleucyl-tRNA synthetase anticodon-binding" evidence="12">
    <location>
        <begin position="633"/>
        <end position="739"/>
    </location>
</feature>
<dbReference type="Gene3D" id="1.10.730.10">
    <property type="entry name" value="Isoleucyl-tRNA Synthetase, Domain 1"/>
    <property type="match status" value="1"/>
</dbReference>
<dbReference type="InterPro" id="IPR009008">
    <property type="entry name" value="Val/Leu/Ile-tRNA-synth_edit"/>
</dbReference>
<feature type="domain" description="Aminoacyl-tRNA synthetase class Ia" evidence="11">
    <location>
        <begin position="22"/>
        <end position="564"/>
    </location>
</feature>
<dbReference type="SUPFAM" id="SSF50677">
    <property type="entry name" value="ValRS/IleRS/LeuRS editing domain"/>
    <property type="match status" value="1"/>
</dbReference>
<organism evidence="13 14">
    <name type="scientific">Candidatus Nomurabacteria bacterium RIFCSPLOWO2_01_FULL_36_10b</name>
    <dbReference type="NCBI Taxonomy" id="1801766"/>
    <lineage>
        <taxon>Bacteria</taxon>
        <taxon>Candidatus Nomuraibacteriota</taxon>
    </lineage>
</organism>
<evidence type="ECO:0000256" key="5">
    <source>
        <dbReference type="ARBA" id="ARBA00022840"/>
    </source>
</evidence>
<keyword evidence="2" id="KW-0963">Cytoplasm</keyword>
<dbReference type="Gene3D" id="3.40.50.620">
    <property type="entry name" value="HUPs"/>
    <property type="match status" value="2"/>
</dbReference>
<evidence type="ECO:0000256" key="3">
    <source>
        <dbReference type="ARBA" id="ARBA00022598"/>
    </source>
</evidence>
<keyword evidence="7 10" id="KW-0030">Aminoacyl-tRNA synthetase</keyword>
<dbReference type="GO" id="GO:0005829">
    <property type="term" value="C:cytosol"/>
    <property type="evidence" value="ECO:0007669"/>
    <property type="project" value="TreeGrafter"/>
</dbReference>
<evidence type="ECO:0000256" key="6">
    <source>
        <dbReference type="ARBA" id="ARBA00022917"/>
    </source>
</evidence>
<dbReference type="InterPro" id="IPR001412">
    <property type="entry name" value="aa-tRNA-synth_I_CS"/>
</dbReference>
<evidence type="ECO:0000256" key="1">
    <source>
        <dbReference type="ARBA" id="ARBA00013169"/>
    </source>
</evidence>
<comment type="similarity">
    <text evidence="10">Belongs to the class-I aminoacyl-tRNA synthetase family.</text>
</comment>
<gene>
    <name evidence="13" type="ORF">A2997_02240</name>
</gene>
<dbReference type="EC" id="6.1.1.9" evidence="1 9"/>
<dbReference type="InterPro" id="IPR002303">
    <property type="entry name" value="Valyl-tRNA_ligase"/>
</dbReference>
<dbReference type="GO" id="GO:0005524">
    <property type="term" value="F:ATP binding"/>
    <property type="evidence" value="ECO:0007669"/>
    <property type="project" value="UniProtKB-KW"/>
</dbReference>
<keyword evidence="6 10" id="KW-0648">Protein biosynthesis</keyword>
<dbReference type="PROSITE" id="PS00178">
    <property type="entry name" value="AA_TRNA_LIGASE_I"/>
    <property type="match status" value="1"/>
</dbReference>
<protein>
    <recommendedName>
        <fullName evidence="1 9">Valine--tRNA ligase</fullName>
        <ecNumber evidence="1 9">6.1.1.9</ecNumber>
    </recommendedName>
</protein>
<dbReference type="PANTHER" id="PTHR11946">
    <property type="entry name" value="VALYL-TRNA SYNTHETASES"/>
    <property type="match status" value="1"/>
</dbReference>
<reference evidence="13 14" key="1">
    <citation type="journal article" date="2016" name="Nat. Commun.">
        <title>Thousands of microbial genomes shed light on interconnected biogeochemical processes in an aquifer system.</title>
        <authorList>
            <person name="Anantharaman K."/>
            <person name="Brown C.T."/>
            <person name="Hug L.A."/>
            <person name="Sharon I."/>
            <person name="Castelle C.J."/>
            <person name="Probst A.J."/>
            <person name="Thomas B.C."/>
            <person name="Singh A."/>
            <person name="Wilkins M.J."/>
            <person name="Karaoz U."/>
            <person name="Brodie E.L."/>
            <person name="Williams K.H."/>
            <person name="Hubbard S.S."/>
            <person name="Banfield J.F."/>
        </authorList>
    </citation>
    <scope>NUCLEOTIDE SEQUENCE [LARGE SCALE GENOMIC DNA]</scope>
</reference>
<proteinExistence type="inferred from homology"/>
<dbReference type="AlphaFoldDB" id="A0A1F6WN03"/>
<dbReference type="Proteomes" id="UP000179448">
    <property type="component" value="Unassembled WGS sequence"/>
</dbReference>
<keyword evidence="4 10" id="KW-0547">Nucleotide-binding</keyword>
<keyword evidence="3 10" id="KW-0436">Ligase</keyword>
<dbReference type="CDD" id="cd07962">
    <property type="entry name" value="Anticodon_Ia_Val"/>
    <property type="match status" value="1"/>
</dbReference>
<evidence type="ECO:0000256" key="2">
    <source>
        <dbReference type="ARBA" id="ARBA00022490"/>
    </source>
</evidence>
<keyword evidence="5 10" id="KW-0067">ATP-binding</keyword>
<dbReference type="GO" id="GO:0006438">
    <property type="term" value="P:valyl-tRNA aminoacylation"/>
    <property type="evidence" value="ECO:0007669"/>
    <property type="project" value="UniProtKB-UniRule"/>
</dbReference>
<dbReference type="NCBIfam" id="TIGR00422">
    <property type="entry name" value="valS"/>
    <property type="match status" value="1"/>
</dbReference>
<dbReference type="InterPro" id="IPR014729">
    <property type="entry name" value="Rossmann-like_a/b/a_fold"/>
</dbReference>
<dbReference type="InterPro" id="IPR002300">
    <property type="entry name" value="aa-tRNA-synth_Ia"/>
</dbReference>
<evidence type="ECO:0000256" key="10">
    <source>
        <dbReference type="RuleBase" id="RU363035"/>
    </source>
</evidence>
<evidence type="ECO:0000259" key="12">
    <source>
        <dbReference type="Pfam" id="PF08264"/>
    </source>
</evidence>
<dbReference type="PRINTS" id="PR00986">
    <property type="entry name" value="TRNASYNTHVAL"/>
</dbReference>
<dbReference type="STRING" id="1801766.A2997_02240"/>
<dbReference type="InterPro" id="IPR033705">
    <property type="entry name" value="Anticodon_Ia_Val"/>
</dbReference>